<evidence type="ECO:0000313" key="2">
    <source>
        <dbReference type="EMBL" id="ARF08447.1"/>
    </source>
</evidence>
<dbReference type="EMBL" id="KY684083">
    <property type="protein sequence ID" value="ARF08447.1"/>
    <property type="molecule type" value="Genomic_DNA"/>
</dbReference>
<gene>
    <name evidence="2" type="ORF">Catovirus_1_497</name>
</gene>
<keyword evidence="1" id="KW-0812">Transmembrane</keyword>
<sequence>MSDFTVLVNIKGKIKSYPKHLICYLPLLKEYYDYSNSDPYYINFDEKLFTALLNIQDKKNTLDDFSIFELLQIWYMANKFRVRGDIYKNILGHLLPGLLCVMFLGILLFSLVCIYNRAQEEHKKRIDYRNHLLKQKRIEENLYNYLLKKQADYSTSIIPYKLFNKTANNYLRRVESKIEKEKRFRLKLNYDITKLNSKVNEFSELNDANNKMFDELLQKESLYSKSLMRESLWYNQKTRVKFLILKEMFGSKMIDYNKYQEIIGSHITKYENLSLDLVDNKECYNDTITIFFDAETSTQIFSINKPLKVTIYGEFCGVKIEKIISYNIID</sequence>
<reference evidence="2" key="1">
    <citation type="journal article" date="2017" name="Science">
        <title>Giant viruses with an expanded complement of translation system components.</title>
        <authorList>
            <person name="Schulz F."/>
            <person name="Yutin N."/>
            <person name="Ivanova N.N."/>
            <person name="Ortega D.R."/>
            <person name="Lee T.K."/>
            <person name="Vierheilig J."/>
            <person name="Daims H."/>
            <person name="Horn M."/>
            <person name="Wagner M."/>
            <person name="Jensen G.J."/>
            <person name="Kyrpides N.C."/>
            <person name="Koonin E.V."/>
            <person name="Woyke T."/>
        </authorList>
    </citation>
    <scope>NUCLEOTIDE SEQUENCE</scope>
    <source>
        <strain evidence="2">CTV1</strain>
    </source>
</reference>
<evidence type="ECO:0000256" key="1">
    <source>
        <dbReference type="SAM" id="Phobius"/>
    </source>
</evidence>
<proteinExistence type="predicted"/>
<protein>
    <submittedName>
        <fullName evidence="2">Uncharacterized protein</fullName>
    </submittedName>
</protein>
<name>A0A1V0S9Q5_9VIRU</name>
<keyword evidence="1" id="KW-0472">Membrane</keyword>
<organism evidence="2">
    <name type="scientific">Catovirus CTV1</name>
    <dbReference type="NCBI Taxonomy" id="1977631"/>
    <lineage>
        <taxon>Viruses</taxon>
        <taxon>Varidnaviria</taxon>
        <taxon>Bamfordvirae</taxon>
        <taxon>Nucleocytoviricota</taxon>
        <taxon>Megaviricetes</taxon>
        <taxon>Imitervirales</taxon>
        <taxon>Mimiviridae</taxon>
        <taxon>Klosneuvirinae</taxon>
        <taxon>Catovirus</taxon>
    </lineage>
</organism>
<accession>A0A1V0S9Q5</accession>
<feature type="transmembrane region" description="Helical" evidence="1">
    <location>
        <begin position="90"/>
        <end position="115"/>
    </location>
</feature>
<keyword evidence="1" id="KW-1133">Transmembrane helix</keyword>